<keyword evidence="6 9" id="KW-1133">Transmembrane helix</keyword>
<evidence type="ECO:0000313" key="10">
    <source>
        <dbReference type="EMBL" id="ARN83374.1"/>
    </source>
</evidence>
<dbReference type="CDD" id="cd06582">
    <property type="entry name" value="TM_PBP1_LivH_like"/>
    <property type="match status" value="1"/>
</dbReference>
<evidence type="ECO:0000256" key="4">
    <source>
        <dbReference type="ARBA" id="ARBA00022692"/>
    </source>
</evidence>
<dbReference type="GO" id="GO:0022857">
    <property type="term" value="F:transmembrane transporter activity"/>
    <property type="evidence" value="ECO:0007669"/>
    <property type="project" value="InterPro"/>
</dbReference>
<evidence type="ECO:0000256" key="2">
    <source>
        <dbReference type="ARBA" id="ARBA00022448"/>
    </source>
</evidence>
<evidence type="ECO:0000256" key="3">
    <source>
        <dbReference type="ARBA" id="ARBA00022475"/>
    </source>
</evidence>
<evidence type="ECO:0000256" key="6">
    <source>
        <dbReference type="ARBA" id="ARBA00022989"/>
    </source>
</evidence>
<comment type="similarity">
    <text evidence="8">Belongs to the binding-protein-dependent transport system permease family. LivHM subfamily.</text>
</comment>
<evidence type="ECO:0000256" key="1">
    <source>
        <dbReference type="ARBA" id="ARBA00004651"/>
    </source>
</evidence>
<comment type="subcellular location">
    <subcellularLocation>
        <location evidence="1">Cell membrane</location>
        <topology evidence="1">Multi-pass membrane protein</topology>
    </subcellularLocation>
</comment>
<reference evidence="10 11" key="1">
    <citation type="submission" date="2017-02" db="EMBL/GenBank/DDBJ databases">
        <authorList>
            <person name="Peterson S.W."/>
        </authorList>
    </citation>
    <scope>NUCLEOTIDE SEQUENCE [LARGE SCALE GENOMIC DNA]</scope>
    <source>
        <strain evidence="10 11">S285</strain>
    </source>
</reference>
<dbReference type="STRING" id="655015.B1812_04395"/>
<dbReference type="Proteomes" id="UP000193978">
    <property type="component" value="Chromosome"/>
</dbReference>
<feature type="transmembrane region" description="Helical" evidence="9">
    <location>
        <begin position="232"/>
        <end position="253"/>
    </location>
</feature>
<keyword evidence="11" id="KW-1185">Reference proteome</keyword>
<dbReference type="GO" id="GO:0006865">
    <property type="term" value="P:amino acid transport"/>
    <property type="evidence" value="ECO:0007669"/>
    <property type="project" value="UniProtKB-KW"/>
</dbReference>
<dbReference type="InterPro" id="IPR052157">
    <property type="entry name" value="BCAA_transport_permease"/>
</dbReference>
<keyword evidence="3" id="KW-1003">Cell membrane</keyword>
<sequence length="299" mass="31901">MSDMDSLLFFVEVLIGGLLSGVMYSLVAMGFVLIYKTSGVLNFAQGSQILFAALTFVSLLERGYNLPTTFAITIAAMVVLGLLIERIVLRPLVNRPPITLFMATLGLSYVIEGAAQLAWGAQVHGLDLGIDDRPLDVSGIFVSRFDLLAAAIAGLMVVMFSLFFRFTRIGLAFRAVAEDPIAAMSVGLRLSRIWAMVWTASGLVALVAGLIWGARLGVQFSLSLVVLKALPVLVLGGFDSIAGVIVAGLLIGATEKLSEVYIGEYFGGGIESWFAYVAALAFLLVQPSGLFGQRPVERA</sequence>
<keyword evidence="4 9" id="KW-0812">Transmembrane</keyword>
<evidence type="ECO:0000256" key="5">
    <source>
        <dbReference type="ARBA" id="ARBA00022970"/>
    </source>
</evidence>
<dbReference type="Pfam" id="PF02653">
    <property type="entry name" value="BPD_transp_2"/>
    <property type="match status" value="1"/>
</dbReference>
<evidence type="ECO:0000256" key="8">
    <source>
        <dbReference type="ARBA" id="ARBA00037998"/>
    </source>
</evidence>
<name>A0A1W6N0H7_9HYPH</name>
<accession>A0A1W6N0H7</accession>
<evidence type="ECO:0000256" key="9">
    <source>
        <dbReference type="SAM" id="Phobius"/>
    </source>
</evidence>
<dbReference type="OrthoDB" id="9779023at2"/>
<organism evidence="10 11">
    <name type="scientific">Methylocystis bryophila</name>
    <dbReference type="NCBI Taxonomy" id="655015"/>
    <lineage>
        <taxon>Bacteria</taxon>
        <taxon>Pseudomonadati</taxon>
        <taxon>Pseudomonadota</taxon>
        <taxon>Alphaproteobacteria</taxon>
        <taxon>Hyphomicrobiales</taxon>
        <taxon>Methylocystaceae</taxon>
        <taxon>Methylocystis</taxon>
    </lineage>
</organism>
<dbReference type="PANTHER" id="PTHR11795:SF451">
    <property type="entry name" value="ABC TRANSPORTER PERMEASE PROTEIN"/>
    <property type="match status" value="1"/>
</dbReference>
<evidence type="ECO:0000313" key="11">
    <source>
        <dbReference type="Proteomes" id="UP000193978"/>
    </source>
</evidence>
<feature type="transmembrane region" description="Helical" evidence="9">
    <location>
        <begin position="141"/>
        <end position="164"/>
    </location>
</feature>
<feature type="transmembrane region" description="Helical" evidence="9">
    <location>
        <begin position="193"/>
        <end position="212"/>
    </location>
</feature>
<keyword evidence="7 9" id="KW-0472">Membrane</keyword>
<dbReference type="InterPro" id="IPR001851">
    <property type="entry name" value="ABC_transp_permease"/>
</dbReference>
<feature type="transmembrane region" description="Helical" evidence="9">
    <location>
        <begin position="100"/>
        <end position="121"/>
    </location>
</feature>
<evidence type="ECO:0000256" key="7">
    <source>
        <dbReference type="ARBA" id="ARBA00023136"/>
    </source>
</evidence>
<dbReference type="GO" id="GO:0005886">
    <property type="term" value="C:plasma membrane"/>
    <property type="evidence" value="ECO:0007669"/>
    <property type="project" value="UniProtKB-SubCell"/>
</dbReference>
<gene>
    <name evidence="10" type="ORF">B1812_04395</name>
</gene>
<dbReference type="KEGG" id="mbry:B1812_04395"/>
<proteinExistence type="inferred from homology"/>
<dbReference type="PANTHER" id="PTHR11795">
    <property type="entry name" value="BRANCHED-CHAIN AMINO ACID TRANSPORT SYSTEM PERMEASE PROTEIN LIVH"/>
    <property type="match status" value="1"/>
</dbReference>
<protein>
    <submittedName>
        <fullName evidence="10">Branched-chain amino acid ABC transporter permease</fullName>
    </submittedName>
</protein>
<dbReference type="EMBL" id="CP019948">
    <property type="protein sequence ID" value="ARN83374.1"/>
    <property type="molecule type" value="Genomic_DNA"/>
</dbReference>
<keyword evidence="5" id="KW-0029">Amino-acid transport</keyword>
<feature type="transmembrane region" description="Helical" evidence="9">
    <location>
        <begin position="66"/>
        <end position="88"/>
    </location>
</feature>
<keyword evidence="2" id="KW-0813">Transport</keyword>
<dbReference type="AlphaFoldDB" id="A0A1W6N0H7"/>
<feature type="transmembrane region" description="Helical" evidence="9">
    <location>
        <begin position="6"/>
        <end position="33"/>
    </location>
</feature>
<feature type="transmembrane region" description="Helical" evidence="9">
    <location>
        <begin position="265"/>
        <end position="285"/>
    </location>
</feature>